<reference evidence="6 7" key="1">
    <citation type="submission" date="2015-10" db="EMBL/GenBank/DDBJ databases">
        <authorList>
            <person name="Gilbert D.G."/>
        </authorList>
    </citation>
    <scope>NUCLEOTIDE SEQUENCE [LARGE SCALE GENOMIC DNA]</scope>
    <source>
        <strain evidence="6 7">NRRL B-16712</strain>
    </source>
</reference>
<sequence>MTAVFSRKLIGLGEFSLIPLDPAVHAELVHSWVTQPRNRYWGMLDHTVDQVREIYAFVAGLDSHHAYLMLIDEQPIGVFQTYQPEHDPVSECYDVQGGDFGVHLMFSPGDRELPHLTSVAMPALHEFAFLDPAVRRLIVEPDIRNEKAITRMERQGFELGPTIDLGHKQARLAFLTRTRWESLHHA</sequence>
<dbReference type="OrthoDB" id="5177616at2"/>
<dbReference type="GO" id="GO:0019290">
    <property type="term" value="P:siderophore biosynthetic process"/>
    <property type="evidence" value="ECO:0007669"/>
    <property type="project" value="InterPro"/>
</dbReference>
<protein>
    <recommendedName>
        <fullName evidence="3">Lysine N-acyltransferase MbtK</fullName>
    </recommendedName>
    <alternativeName>
        <fullName evidence="4">Mycobactin synthase protein K</fullName>
    </alternativeName>
</protein>
<dbReference type="RefSeq" id="WP_067685572.1">
    <property type="nucleotide sequence ID" value="NZ_LLZH01000022.1"/>
</dbReference>
<dbReference type="Pfam" id="PF13523">
    <property type="entry name" value="Acetyltransf_8"/>
    <property type="match status" value="1"/>
</dbReference>
<dbReference type="InterPro" id="IPR019432">
    <property type="entry name" value="Acyltransferase_MbtK/IucB-like"/>
</dbReference>
<dbReference type="SMART" id="SM01006">
    <property type="entry name" value="AlcB"/>
    <property type="match status" value="1"/>
</dbReference>
<dbReference type="PANTHER" id="PTHR31438:SF1">
    <property type="entry name" value="LYSINE N-ACYLTRANSFERASE C17G9.06C-RELATED"/>
    <property type="match status" value="1"/>
</dbReference>
<evidence type="ECO:0000313" key="7">
    <source>
        <dbReference type="Proteomes" id="UP000053244"/>
    </source>
</evidence>
<evidence type="ECO:0000256" key="1">
    <source>
        <dbReference type="ARBA" id="ARBA00003818"/>
    </source>
</evidence>
<dbReference type="InterPro" id="IPR016181">
    <property type="entry name" value="Acyl_CoA_acyltransferase"/>
</dbReference>
<organism evidence="6 7">
    <name type="scientific">Actinoplanes awajinensis subsp. mycoplanecinus</name>
    <dbReference type="NCBI Taxonomy" id="135947"/>
    <lineage>
        <taxon>Bacteria</taxon>
        <taxon>Bacillati</taxon>
        <taxon>Actinomycetota</taxon>
        <taxon>Actinomycetes</taxon>
        <taxon>Micromonosporales</taxon>
        <taxon>Micromonosporaceae</taxon>
        <taxon>Actinoplanes</taxon>
    </lineage>
</organism>
<evidence type="ECO:0000259" key="5">
    <source>
        <dbReference type="SMART" id="SM01006"/>
    </source>
</evidence>
<name>A0A0X3VBY5_9ACTN</name>
<dbReference type="GO" id="GO:0016410">
    <property type="term" value="F:N-acyltransferase activity"/>
    <property type="evidence" value="ECO:0007669"/>
    <property type="project" value="TreeGrafter"/>
</dbReference>
<evidence type="ECO:0000256" key="3">
    <source>
        <dbReference type="ARBA" id="ARBA00020586"/>
    </source>
</evidence>
<gene>
    <name evidence="6" type="ORF">ADL15_05825</name>
</gene>
<dbReference type="SUPFAM" id="SSF55729">
    <property type="entry name" value="Acyl-CoA N-acyltransferases (Nat)"/>
    <property type="match status" value="1"/>
</dbReference>
<evidence type="ECO:0000313" key="6">
    <source>
        <dbReference type="EMBL" id="KUL40816.1"/>
    </source>
</evidence>
<comment type="function">
    <text evidence="1">Acyltransferase required for the direct transfer of medium- to long-chain fatty acyl moieties from a carrier protein (MbtL) on to the epsilon-amino group of lysine residue in the mycobactin core.</text>
</comment>
<dbReference type="EMBL" id="LLZH01000022">
    <property type="protein sequence ID" value="KUL40816.1"/>
    <property type="molecule type" value="Genomic_DNA"/>
</dbReference>
<accession>A0A0X3VBY5</accession>
<proteinExistence type="predicted"/>
<comment type="pathway">
    <text evidence="2">Siderophore biosynthesis; mycobactin biosynthesis.</text>
</comment>
<dbReference type="PANTHER" id="PTHR31438">
    <property type="entry name" value="LYSINE N-ACYLTRANSFERASE C17G9.06C-RELATED"/>
    <property type="match status" value="1"/>
</dbReference>
<evidence type="ECO:0000256" key="4">
    <source>
        <dbReference type="ARBA" id="ARBA00031122"/>
    </source>
</evidence>
<dbReference type="Gene3D" id="3.40.630.30">
    <property type="match status" value="1"/>
</dbReference>
<dbReference type="Proteomes" id="UP000053244">
    <property type="component" value="Unassembled WGS sequence"/>
</dbReference>
<dbReference type="AlphaFoldDB" id="A0A0X3VBY5"/>
<evidence type="ECO:0000256" key="2">
    <source>
        <dbReference type="ARBA" id="ARBA00005102"/>
    </source>
</evidence>
<feature type="domain" description="Acyltransferase MbtK/IucB-like conserved" evidence="5">
    <location>
        <begin position="18"/>
        <end position="66"/>
    </location>
</feature>
<dbReference type="UniPathway" id="UPA00011"/>
<comment type="caution">
    <text evidence="6">The sequence shown here is derived from an EMBL/GenBank/DDBJ whole genome shotgun (WGS) entry which is preliminary data.</text>
</comment>
<keyword evidence="7" id="KW-1185">Reference proteome</keyword>